<keyword evidence="4" id="KW-1185">Reference proteome</keyword>
<gene>
    <name evidence="3" type="ORF">EDD18DRAFT_1077745</name>
</gene>
<evidence type="ECO:0000256" key="1">
    <source>
        <dbReference type="SAM" id="MobiDB-lite"/>
    </source>
</evidence>
<accession>A0AA39Q279</accession>
<dbReference type="AlphaFoldDB" id="A0AA39Q279"/>
<reference evidence="3" key="1">
    <citation type="submission" date="2023-06" db="EMBL/GenBank/DDBJ databases">
        <authorList>
            <consortium name="Lawrence Berkeley National Laboratory"/>
            <person name="Ahrendt S."/>
            <person name="Sahu N."/>
            <person name="Indic B."/>
            <person name="Wong-Bajracharya J."/>
            <person name="Merenyi Z."/>
            <person name="Ke H.-M."/>
            <person name="Monk M."/>
            <person name="Kocsube S."/>
            <person name="Drula E."/>
            <person name="Lipzen A."/>
            <person name="Balint B."/>
            <person name="Henrissat B."/>
            <person name="Andreopoulos B."/>
            <person name="Martin F.M."/>
            <person name="Harder C.B."/>
            <person name="Rigling D."/>
            <person name="Ford K.L."/>
            <person name="Foster G.D."/>
            <person name="Pangilinan J."/>
            <person name="Papanicolaou A."/>
            <person name="Barry K."/>
            <person name="LaButti K."/>
            <person name="Viragh M."/>
            <person name="Koriabine M."/>
            <person name="Yan M."/>
            <person name="Riley R."/>
            <person name="Champramary S."/>
            <person name="Plett K.L."/>
            <person name="Tsai I.J."/>
            <person name="Slot J."/>
            <person name="Sipos G."/>
            <person name="Plett J."/>
            <person name="Nagy L.G."/>
            <person name="Grigoriev I.V."/>
        </authorList>
    </citation>
    <scope>NUCLEOTIDE SEQUENCE</scope>
    <source>
        <strain evidence="3">HWK02</strain>
    </source>
</reference>
<dbReference type="Pfam" id="PF26609">
    <property type="entry name" value="DUF8191"/>
    <property type="match status" value="1"/>
</dbReference>
<feature type="compositionally biased region" description="Acidic residues" evidence="1">
    <location>
        <begin position="279"/>
        <end position="291"/>
    </location>
</feature>
<feature type="region of interest" description="Disordered" evidence="1">
    <location>
        <begin position="227"/>
        <end position="334"/>
    </location>
</feature>
<evidence type="ECO:0000313" key="4">
    <source>
        <dbReference type="Proteomes" id="UP001175228"/>
    </source>
</evidence>
<evidence type="ECO:0000259" key="2">
    <source>
        <dbReference type="Pfam" id="PF26609"/>
    </source>
</evidence>
<evidence type="ECO:0000313" key="3">
    <source>
        <dbReference type="EMBL" id="KAK0494031.1"/>
    </source>
</evidence>
<proteinExistence type="predicted"/>
<organism evidence="3 4">
    <name type="scientific">Armillaria luteobubalina</name>
    <dbReference type="NCBI Taxonomy" id="153913"/>
    <lineage>
        <taxon>Eukaryota</taxon>
        <taxon>Fungi</taxon>
        <taxon>Dikarya</taxon>
        <taxon>Basidiomycota</taxon>
        <taxon>Agaricomycotina</taxon>
        <taxon>Agaricomycetes</taxon>
        <taxon>Agaricomycetidae</taxon>
        <taxon>Agaricales</taxon>
        <taxon>Marasmiineae</taxon>
        <taxon>Physalacriaceae</taxon>
        <taxon>Armillaria</taxon>
    </lineage>
</organism>
<name>A0AA39Q279_9AGAR</name>
<dbReference type="InterPro" id="IPR058504">
    <property type="entry name" value="DUF8191"/>
</dbReference>
<sequence>MASQESDASDEEDDTEVILQTELVWDDADSVYRCPKCHYEVIDGVCQGCATFFKWTEEHDEMLGEAAPTDENCAMSLDRVLVRRGTTPLDVLPPNLAVPDTYANSPTEFQSLMRRGVTVAMCLRYKLRFTRKHGIVARADEDLFDLVGNPAMEETDEWQIYLGCRIQLHSYDEDGREFLIDLLEDALIYPLRSEFSNCFSERWETFVKDPSIYPVVWVTRPMSKCGPAGADNHKDPDDSADEGDNVPDFEYEEDDMEGAGGDLDEAGAENDAENSVGEYEMDGEMDEEGDETTSGTVVVRQEDDIAGSDFDSDEELSGDEFVMDRNENSGRSVI</sequence>
<protein>
    <recommendedName>
        <fullName evidence="2">DUF8191 domain-containing protein</fullName>
    </recommendedName>
</protein>
<comment type="caution">
    <text evidence="3">The sequence shown here is derived from an EMBL/GenBank/DDBJ whole genome shotgun (WGS) entry which is preliminary data.</text>
</comment>
<feature type="compositionally biased region" description="Acidic residues" evidence="1">
    <location>
        <begin position="304"/>
        <end position="318"/>
    </location>
</feature>
<feature type="domain" description="DUF8191" evidence="2">
    <location>
        <begin position="112"/>
        <end position="192"/>
    </location>
</feature>
<dbReference type="Proteomes" id="UP001175228">
    <property type="component" value="Unassembled WGS sequence"/>
</dbReference>
<feature type="compositionally biased region" description="Acidic residues" evidence="1">
    <location>
        <begin position="238"/>
        <end position="272"/>
    </location>
</feature>
<dbReference type="EMBL" id="JAUEPU010000022">
    <property type="protein sequence ID" value="KAK0494031.1"/>
    <property type="molecule type" value="Genomic_DNA"/>
</dbReference>